<comment type="subcellular location">
    <subcellularLocation>
        <location evidence="2 10">Cell membrane</location>
        <topology evidence="2 10">Lipid-anchor</topology>
    </subcellularLocation>
</comment>
<dbReference type="RefSeq" id="WP_151618016.1">
    <property type="nucleotide sequence ID" value="NZ_WBXO01000001.1"/>
</dbReference>
<dbReference type="Gene3D" id="3.40.190.10">
    <property type="entry name" value="Periplasmic binding protein-like II"/>
    <property type="match status" value="2"/>
</dbReference>
<keyword evidence="10" id="KW-0472">Membrane</keyword>
<dbReference type="PROSITE" id="PS51257">
    <property type="entry name" value="PROKAR_LIPOPROTEIN"/>
    <property type="match status" value="1"/>
</dbReference>
<comment type="function">
    <text evidence="10">Involved in the system for phosphate transport across the cytoplasmic membrane.</text>
</comment>
<evidence type="ECO:0000256" key="3">
    <source>
        <dbReference type="ARBA" id="ARBA00008725"/>
    </source>
</evidence>
<dbReference type="SUPFAM" id="SSF53850">
    <property type="entry name" value="Periplasmic binding protein-like II"/>
    <property type="match status" value="1"/>
</dbReference>
<comment type="subunit">
    <text evidence="4 10">The complex is composed of two ATP-binding proteins (PstB), two transmembrane proteins (PstC and PstA) and a solute-binding protein (PstS).</text>
</comment>
<gene>
    <name evidence="12" type="ORF">F9B85_02175</name>
</gene>
<name>A0A6I0F0M8_9FIRM</name>
<keyword evidence="9 10" id="KW-0449">Lipoprotein</keyword>
<dbReference type="EMBL" id="WBXO01000001">
    <property type="protein sequence ID" value="KAB2954506.1"/>
    <property type="molecule type" value="Genomic_DNA"/>
</dbReference>
<feature type="domain" description="PBP" evidence="11">
    <location>
        <begin position="32"/>
        <end position="271"/>
    </location>
</feature>
<keyword evidence="8 10" id="KW-0564">Palmitate</keyword>
<keyword evidence="7" id="KW-0732">Signal</keyword>
<evidence type="ECO:0000256" key="4">
    <source>
        <dbReference type="ARBA" id="ARBA00011529"/>
    </source>
</evidence>
<dbReference type="PANTHER" id="PTHR30570">
    <property type="entry name" value="PERIPLASMIC PHOSPHATE BINDING COMPONENT OF PHOSPHATE ABC TRANSPORTER"/>
    <property type="match status" value="1"/>
</dbReference>
<dbReference type="InterPro" id="IPR011862">
    <property type="entry name" value="Phos-bd"/>
</dbReference>
<evidence type="ECO:0000256" key="6">
    <source>
        <dbReference type="ARBA" id="ARBA00022592"/>
    </source>
</evidence>
<evidence type="ECO:0000259" key="11">
    <source>
        <dbReference type="Pfam" id="PF12849"/>
    </source>
</evidence>
<dbReference type="NCBIfam" id="TIGR02136">
    <property type="entry name" value="ptsS_2"/>
    <property type="match status" value="1"/>
</dbReference>
<keyword evidence="13" id="KW-1185">Reference proteome</keyword>
<evidence type="ECO:0000256" key="1">
    <source>
        <dbReference type="ARBA" id="ARBA00002841"/>
    </source>
</evidence>
<keyword evidence="10" id="KW-1003">Cell membrane</keyword>
<dbReference type="PANTHER" id="PTHR30570:SF1">
    <property type="entry name" value="PHOSPHATE-BINDING PROTEIN PSTS"/>
    <property type="match status" value="1"/>
</dbReference>
<keyword evidence="6 10" id="KW-0592">Phosphate transport</keyword>
<evidence type="ECO:0000256" key="7">
    <source>
        <dbReference type="ARBA" id="ARBA00022729"/>
    </source>
</evidence>
<evidence type="ECO:0000256" key="9">
    <source>
        <dbReference type="ARBA" id="ARBA00023288"/>
    </source>
</evidence>
<evidence type="ECO:0000256" key="10">
    <source>
        <dbReference type="RuleBase" id="RU367119"/>
    </source>
</evidence>
<sequence length="285" mass="30743">MDFKSKLKRIITTSSMIALVGLLTVGCGGEPRESIQVKGSDTIVNMTQFLAEEYMIQHDVSIAVTGGGSGTGISALINGTADIAITSRDIKDNEIATILDRTGKEVVEYTVALDGLAFIVHRDNPIDELTIGQLKDIYTGKISNWSELGGPDQAIVVMARETSSGTHVFVKEFVMNNEEYRPDALLLTSSGTISKEIVTNRNAVGYVGVGYLTDDVKTIAIKLNEEAVAVLPTDEGIKDGSYPISRPLHFYTAGEAEGLAKDFIDFVLSEEGQKIVGEMEFVSIL</sequence>
<comment type="caution">
    <text evidence="12">The sequence shown here is derived from an EMBL/GenBank/DDBJ whole genome shotgun (WGS) entry which is preliminary data.</text>
</comment>
<dbReference type="Pfam" id="PF12849">
    <property type="entry name" value="PBP_like_2"/>
    <property type="match status" value="1"/>
</dbReference>
<organism evidence="12 13">
    <name type="scientific">Heliorestis acidaminivorans</name>
    <dbReference type="NCBI Taxonomy" id="553427"/>
    <lineage>
        <taxon>Bacteria</taxon>
        <taxon>Bacillati</taxon>
        <taxon>Bacillota</taxon>
        <taxon>Clostridia</taxon>
        <taxon>Eubacteriales</taxon>
        <taxon>Heliobacteriaceae</taxon>
        <taxon>Heliorestis</taxon>
    </lineage>
</organism>
<evidence type="ECO:0000256" key="2">
    <source>
        <dbReference type="ARBA" id="ARBA00004193"/>
    </source>
</evidence>
<evidence type="ECO:0000256" key="5">
    <source>
        <dbReference type="ARBA" id="ARBA00022448"/>
    </source>
</evidence>
<dbReference type="CDD" id="cd13653">
    <property type="entry name" value="PBP2_phosphate_like_1"/>
    <property type="match status" value="1"/>
</dbReference>
<dbReference type="InterPro" id="IPR050811">
    <property type="entry name" value="Phosphate_ABC_transporter"/>
</dbReference>
<comment type="function">
    <text evidence="1">Part of the ABC transporter complex PstSACB involved in phosphate import.</text>
</comment>
<dbReference type="GO" id="GO:0005886">
    <property type="term" value="C:plasma membrane"/>
    <property type="evidence" value="ECO:0007669"/>
    <property type="project" value="UniProtKB-SubCell"/>
</dbReference>
<dbReference type="OrthoDB" id="9790048at2"/>
<dbReference type="Proteomes" id="UP000468766">
    <property type="component" value="Unassembled WGS sequence"/>
</dbReference>
<dbReference type="AlphaFoldDB" id="A0A6I0F0M8"/>
<accession>A0A6I0F0M8</accession>
<dbReference type="InterPro" id="IPR024370">
    <property type="entry name" value="PBP_domain"/>
</dbReference>
<evidence type="ECO:0000256" key="8">
    <source>
        <dbReference type="ARBA" id="ARBA00023139"/>
    </source>
</evidence>
<dbReference type="GO" id="GO:0042301">
    <property type="term" value="F:phosphate ion binding"/>
    <property type="evidence" value="ECO:0007669"/>
    <property type="project" value="UniProtKB-UniRule"/>
</dbReference>
<keyword evidence="5 10" id="KW-0813">Transport</keyword>
<comment type="similarity">
    <text evidence="3 10">Belongs to the PstS family.</text>
</comment>
<reference evidence="12 13" key="1">
    <citation type="submission" date="2019-10" db="EMBL/GenBank/DDBJ databases">
        <title>Whole-genome sequence of the extremophile Heliorestis acidaminivorans DSM 24790.</title>
        <authorList>
            <person name="Kyndt J.A."/>
            <person name="Meyer T.E."/>
        </authorList>
    </citation>
    <scope>NUCLEOTIDE SEQUENCE [LARGE SCALE GENOMIC DNA]</scope>
    <source>
        <strain evidence="12 13">DSM 24790</strain>
    </source>
</reference>
<evidence type="ECO:0000313" key="13">
    <source>
        <dbReference type="Proteomes" id="UP000468766"/>
    </source>
</evidence>
<proteinExistence type="inferred from homology"/>
<evidence type="ECO:0000313" key="12">
    <source>
        <dbReference type="EMBL" id="KAB2954506.1"/>
    </source>
</evidence>
<dbReference type="GO" id="GO:0006817">
    <property type="term" value="P:phosphate ion transport"/>
    <property type="evidence" value="ECO:0007669"/>
    <property type="project" value="UniProtKB-UniRule"/>
</dbReference>
<protein>
    <recommendedName>
        <fullName evidence="10">Phosphate-binding protein</fullName>
    </recommendedName>
</protein>